<dbReference type="AlphaFoldDB" id="A0A423NLV2"/>
<proteinExistence type="predicted"/>
<feature type="compositionally biased region" description="Polar residues" evidence="1">
    <location>
        <begin position="27"/>
        <end position="48"/>
    </location>
</feature>
<sequence>MLNHRFAVITLAALLFGSSPYTLAAGETSTPTASDGTSQTREPASPATNADPDADSLPQGGDGGKTDNGPVPSASKTSPAGQPSGSSSGGSGGS</sequence>
<feature type="region of interest" description="Disordered" evidence="1">
    <location>
        <begin position="22"/>
        <end position="94"/>
    </location>
</feature>
<gene>
    <name evidence="3" type="ORF">BK674_17305</name>
</gene>
<dbReference type="EMBL" id="MOCA01000006">
    <property type="protein sequence ID" value="RON99200.1"/>
    <property type="molecule type" value="Genomic_DNA"/>
</dbReference>
<protein>
    <submittedName>
        <fullName evidence="3">Uncharacterized protein</fullName>
    </submittedName>
</protein>
<evidence type="ECO:0000256" key="1">
    <source>
        <dbReference type="SAM" id="MobiDB-lite"/>
    </source>
</evidence>
<dbReference type="Proteomes" id="UP000284207">
    <property type="component" value="Unassembled WGS sequence"/>
</dbReference>
<feature type="signal peptide" evidence="2">
    <location>
        <begin position="1"/>
        <end position="24"/>
    </location>
</feature>
<dbReference type="RefSeq" id="WP_123419294.1">
    <property type="nucleotide sequence ID" value="NZ_MOCA01000006.1"/>
</dbReference>
<accession>A0A423NLV2</accession>
<keyword evidence="2" id="KW-0732">Signal</keyword>
<name>A0A423NLV2_9PSED</name>
<evidence type="ECO:0000256" key="2">
    <source>
        <dbReference type="SAM" id="SignalP"/>
    </source>
</evidence>
<reference evidence="3 4" key="1">
    <citation type="submission" date="2016-10" db="EMBL/GenBank/DDBJ databases">
        <title>Comparative genome analysis of multiple Pseudomonas spp. focuses on biocontrol and plant growth promoting traits.</title>
        <authorList>
            <person name="Tao X.-Y."/>
            <person name="Taylor C.G."/>
        </authorList>
    </citation>
    <scope>NUCLEOTIDE SEQUENCE [LARGE SCALE GENOMIC DNA]</scope>
    <source>
        <strain evidence="3 4">36B3</strain>
    </source>
</reference>
<feature type="chain" id="PRO_5019106109" evidence="2">
    <location>
        <begin position="25"/>
        <end position="94"/>
    </location>
</feature>
<comment type="caution">
    <text evidence="3">The sequence shown here is derived from an EMBL/GenBank/DDBJ whole genome shotgun (WGS) entry which is preliminary data.</text>
</comment>
<organism evidence="3 4">
    <name type="scientific">Pseudomonas moraviensis</name>
    <dbReference type="NCBI Taxonomy" id="321662"/>
    <lineage>
        <taxon>Bacteria</taxon>
        <taxon>Pseudomonadati</taxon>
        <taxon>Pseudomonadota</taxon>
        <taxon>Gammaproteobacteria</taxon>
        <taxon>Pseudomonadales</taxon>
        <taxon>Pseudomonadaceae</taxon>
        <taxon>Pseudomonas</taxon>
    </lineage>
</organism>
<feature type="compositionally biased region" description="Polar residues" evidence="1">
    <location>
        <begin position="74"/>
        <end position="83"/>
    </location>
</feature>
<evidence type="ECO:0000313" key="3">
    <source>
        <dbReference type="EMBL" id="RON99200.1"/>
    </source>
</evidence>
<evidence type="ECO:0000313" key="4">
    <source>
        <dbReference type="Proteomes" id="UP000284207"/>
    </source>
</evidence>